<dbReference type="InterPro" id="IPR000620">
    <property type="entry name" value="EamA_dom"/>
</dbReference>
<dbReference type="InterPro" id="IPR037185">
    <property type="entry name" value="EmrE-like"/>
</dbReference>
<reference evidence="8 9" key="1">
    <citation type="submission" date="2019-12" db="EMBL/GenBank/DDBJ databases">
        <title>Novel species isolated from a subtropical stream in China.</title>
        <authorList>
            <person name="Lu H."/>
        </authorList>
    </citation>
    <scope>NUCLEOTIDE SEQUENCE [LARGE SCALE GENOMIC DNA]</scope>
    <source>
        <strain evidence="8 9">CY42W</strain>
    </source>
</reference>
<evidence type="ECO:0000256" key="1">
    <source>
        <dbReference type="ARBA" id="ARBA00004651"/>
    </source>
</evidence>
<name>A0ABW9VUG9_9BURK</name>
<dbReference type="PANTHER" id="PTHR42920:SF24">
    <property type="entry name" value="AROMATIC AMINO ACID EXPORTER YDDG"/>
    <property type="match status" value="1"/>
</dbReference>
<keyword evidence="9" id="KW-1185">Reference proteome</keyword>
<feature type="transmembrane region" description="Helical" evidence="6">
    <location>
        <begin position="119"/>
        <end position="137"/>
    </location>
</feature>
<evidence type="ECO:0000313" key="8">
    <source>
        <dbReference type="EMBL" id="MYN25260.1"/>
    </source>
</evidence>
<proteinExistence type="predicted"/>
<evidence type="ECO:0000256" key="3">
    <source>
        <dbReference type="ARBA" id="ARBA00022692"/>
    </source>
</evidence>
<evidence type="ECO:0000256" key="6">
    <source>
        <dbReference type="SAM" id="Phobius"/>
    </source>
</evidence>
<feature type="transmembrane region" description="Helical" evidence="6">
    <location>
        <begin position="92"/>
        <end position="112"/>
    </location>
</feature>
<organism evidence="8 9">
    <name type="scientific">Duganella levis</name>
    <dbReference type="NCBI Taxonomy" id="2692169"/>
    <lineage>
        <taxon>Bacteria</taxon>
        <taxon>Pseudomonadati</taxon>
        <taxon>Pseudomonadota</taxon>
        <taxon>Betaproteobacteria</taxon>
        <taxon>Burkholderiales</taxon>
        <taxon>Oxalobacteraceae</taxon>
        <taxon>Telluria group</taxon>
        <taxon>Duganella</taxon>
    </lineage>
</organism>
<feature type="transmembrane region" description="Helical" evidence="6">
    <location>
        <begin position="32"/>
        <end position="51"/>
    </location>
</feature>
<feature type="transmembrane region" description="Helical" evidence="6">
    <location>
        <begin position="215"/>
        <end position="235"/>
    </location>
</feature>
<feature type="transmembrane region" description="Helical" evidence="6">
    <location>
        <begin position="63"/>
        <end position="86"/>
    </location>
</feature>
<comment type="caution">
    <text evidence="8">The sequence shown here is derived from an EMBL/GenBank/DDBJ whole genome shotgun (WGS) entry which is preliminary data.</text>
</comment>
<dbReference type="EMBL" id="WWCT01000001">
    <property type="protein sequence ID" value="MYN25260.1"/>
    <property type="molecule type" value="Genomic_DNA"/>
</dbReference>
<sequence length="297" mass="30725">MTQTKGTLLGLAAIGLWSTAPSLIRLFSETAGAVAGAAMIYTLASVMLVALRGWTPLRQYPRRYLLIGGALFAGYEVALALALGYAQDRTQAIEVGLLNYLWPCLTVALMVLSGRQRATVWLAPGLLLSLLGVAWILSGGEGLSLAHIAANAARNPVSYGLAAGGALLWATYCCAAKPLSQGTDAIAPFFVLTSVVLWLKFALSGMSVDAASSSASLWPAAGLLCAAAAVMALGYASWNRALAHGNLALLAAVSYAAPVLSSAFSAAILRTALTASFWQGAALVTAGSLCCWWATRK</sequence>
<feature type="domain" description="EamA" evidence="7">
    <location>
        <begin position="5"/>
        <end position="137"/>
    </location>
</feature>
<protein>
    <submittedName>
        <fullName evidence="8">Aromatic amino acid DMT transporter YddG</fullName>
    </submittedName>
</protein>
<evidence type="ECO:0000256" key="5">
    <source>
        <dbReference type="ARBA" id="ARBA00023136"/>
    </source>
</evidence>
<feature type="transmembrane region" description="Helical" evidence="6">
    <location>
        <begin position="247"/>
        <end position="269"/>
    </location>
</feature>
<feature type="transmembrane region" description="Helical" evidence="6">
    <location>
        <begin position="186"/>
        <end position="203"/>
    </location>
</feature>
<dbReference type="RefSeq" id="WP_161053366.1">
    <property type="nucleotide sequence ID" value="NZ_WWCT01000001.1"/>
</dbReference>
<feature type="transmembrane region" description="Helical" evidence="6">
    <location>
        <begin position="157"/>
        <end position="174"/>
    </location>
</feature>
<keyword evidence="4 6" id="KW-1133">Transmembrane helix</keyword>
<evidence type="ECO:0000256" key="2">
    <source>
        <dbReference type="ARBA" id="ARBA00022475"/>
    </source>
</evidence>
<dbReference type="NCBIfam" id="NF008676">
    <property type="entry name" value="PRK11689.1"/>
    <property type="match status" value="1"/>
</dbReference>
<dbReference type="Pfam" id="PF00892">
    <property type="entry name" value="EamA"/>
    <property type="match status" value="2"/>
</dbReference>
<keyword evidence="5 6" id="KW-0472">Membrane</keyword>
<keyword evidence="3 6" id="KW-0812">Transmembrane</keyword>
<gene>
    <name evidence="8" type="primary">yddG</name>
    <name evidence="8" type="ORF">GTP69_02430</name>
</gene>
<feature type="transmembrane region" description="Helical" evidence="6">
    <location>
        <begin position="275"/>
        <end position="295"/>
    </location>
</feature>
<keyword evidence="2" id="KW-1003">Cell membrane</keyword>
<evidence type="ECO:0000313" key="9">
    <source>
        <dbReference type="Proteomes" id="UP000642144"/>
    </source>
</evidence>
<dbReference type="SUPFAM" id="SSF103481">
    <property type="entry name" value="Multidrug resistance efflux transporter EmrE"/>
    <property type="match status" value="2"/>
</dbReference>
<dbReference type="PANTHER" id="PTHR42920">
    <property type="entry name" value="OS03G0707200 PROTEIN-RELATED"/>
    <property type="match status" value="1"/>
</dbReference>
<evidence type="ECO:0000259" key="7">
    <source>
        <dbReference type="Pfam" id="PF00892"/>
    </source>
</evidence>
<dbReference type="InterPro" id="IPR051258">
    <property type="entry name" value="Diverse_Substrate_Transporter"/>
</dbReference>
<accession>A0ABW9VUG9</accession>
<dbReference type="Proteomes" id="UP000642144">
    <property type="component" value="Unassembled WGS sequence"/>
</dbReference>
<feature type="domain" description="EamA" evidence="7">
    <location>
        <begin position="160"/>
        <end position="290"/>
    </location>
</feature>
<comment type="subcellular location">
    <subcellularLocation>
        <location evidence="1">Cell membrane</location>
        <topology evidence="1">Multi-pass membrane protein</topology>
    </subcellularLocation>
</comment>
<evidence type="ECO:0000256" key="4">
    <source>
        <dbReference type="ARBA" id="ARBA00022989"/>
    </source>
</evidence>